<dbReference type="NCBIfam" id="TIGR02532">
    <property type="entry name" value="IV_pilin_GFxxxE"/>
    <property type="match status" value="1"/>
</dbReference>
<protein>
    <submittedName>
        <fullName evidence="3">Putative major pilin subunit</fullName>
    </submittedName>
</protein>
<dbReference type="Pfam" id="PF07963">
    <property type="entry name" value="N_methyl"/>
    <property type="match status" value="1"/>
</dbReference>
<dbReference type="Gene3D" id="3.30.700.10">
    <property type="entry name" value="Glycoprotein, Type 4 Pilin"/>
    <property type="match status" value="1"/>
</dbReference>
<dbReference type="InterPro" id="IPR045584">
    <property type="entry name" value="Pilin-like"/>
</dbReference>
<keyword evidence="1" id="KW-0812">Transmembrane</keyword>
<proteinExistence type="predicted"/>
<name>A0A518BAS3_9BACT</name>
<dbReference type="AlphaFoldDB" id="A0A518BAS3"/>
<dbReference type="RefSeq" id="WP_419192912.1">
    <property type="nucleotide sequence ID" value="NZ_CP036279.1"/>
</dbReference>
<dbReference type="EMBL" id="CP036279">
    <property type="protein sequence ID" value="QDU64078.1"/>
    <property type="molecule type" value="Genomic_DNA"/>
</dbReference>
<keyword evidence="1" id="KW-0472">Membrane</keyword>
<dbReference type="Proteomes" id="UP000317093">
    <property type="component" value="Chromosome"/>
</dbReference>
<evidence type="ECO:0000259" key="2">
    <source>
        <dbReference type="Pfam" id="PF07596"/>
    </source>
</evidence>
<dbReference type="PANTHER" id="PTHR30093">
    <property type="entry name" value="GENERAL SECRETION PATHWAY PROTEIN G"/>
    <property type="match status" value="1"/>
</dbReference>
<keyword evidence="4" id="KW-1185">Reference proteome</keyword>
<reference evidence="3 4" key="1">
    <citation type="submission" date="2019-02" db="EMBL/GenBank/DDBJ databases">
        <title>Deep-cultivation of Planctomycetes and their phenomic and genomic characterization uncovers novel biology.</title>
        <authorList>
            <person name="Wiegand S."/>
            <person name="Jogler M."/>
            <person name="Boedeker C."/>
            <person name="Pinto D."/>
            <person name="Vollmers J."/>
            <person name="Rivas-Marin E."/>
            <person name="Kohn T."/>
            <person name="Peeters S.H."/>
            <person name="Heuer A."/>
            <person name="Rast P."/>
            <person name="Oberbeckmann S."/>
            <person name="Bunk B."/>
            <person name="Jeske O."/>
            <person name="Meyerdierks A."/>
            <person name="Storesund J.E."/>
            <person name="Kallscheuer N."/>
            <person name="Luecker S."/>
            <person name="Lage O.M."/>
            <person name="Pohl T."/>
            <person name="Merkel B.J."/>
            <person name="Hornburger P."/>
            <person name="Mueller R.-W."/>
            <person name="Bruemmer F."/>
            <person name="Labrenz M."/>
            <person name="Spormann A.M."/>
            <person name="Op den Camp H."/>
            <person name="Overmann J."/>
            <person name="Amann R."/>
            <person name="Jetten M.S.M."/>
            <person name="Mascher T."/>
            <person name="Medema M.H."/>
            <person name="Devos D.P."/>
            <person name="Kaster A.-K."/>
            <person name="Ovreas L."/>
            <person name="Rohde M."/>
            <person name="Galperin M.Y."/>
            <person name="Jogler C."/>
        </authorList>
    </citation>
    <scope>NUCLEOTIDE SEQUENCE [LARGE SCALE GENOMIC DNA]</scope>
    <source>
        <strain evidence="3 4">Pan216</strain>
    </source>
</reference>
<dbReference type="PROSITE" id="PS00409">
    <property type="entry name" value="PROKAR_NTER_METHYL"/>
    <property type="match status" value="1"/>
</dbReference>
<evidence type="ECO:0000313" key="3">
    <source>
        <dbReference type="EMBL" id="QDU64078.1"/>
    </source>
</evidence>
<dbReference type="SUPFAM" id="SSF54523">
    <property type="entry name" value="Pili subunits"/>
    <property type="match status" value="1"/>
</dbReference>
<organism evidence="3 4">
    <name type="scientific">Kolteria novifilia</name>
    <dbReference type="NCBI Taxonomy" id="2527975"/>
    <lineage>
        <taxon>Bacteria</taxon>
        <taxon>Pseudomonadati</taxon>
        <taxon>Planctomycetota</taxon>
        <taxon>Planctomycetia</taxon>
        <taxon>Kolteriales</taxon>
        <taxon>Kolteriaceae</taxon>
        <taxon>Kolteria</taxon>
    </lineage>
</organism>
<evidence type="ECO:0000313" key="4">
    <source>
        <dbReference type="Proteomes" id="UP000317093"/>
    </source>
</evidence>
<accession>A0A518BAS3</accession>
<gene>
    <name evidence="3" type="ORF">Pan216_49660</name>
</gene>
<feature type="domain" description="DUF1559" evidence="2">
    <location>
        <begin position="33"/>
        <end position="346"/>
    </location>
</feature>
<feature type="transmembrane region" description="Helical" evidence="1">
    <location>
        <begin position="12"/>
        <end position="32"/>
    </location>
</feature>
<dbReference type="InterPro" id="IPR011453">
    <property type="entry name" value="DUF1559"/>
</dbReference>
<dbReference type="InterPro" id="IPR012902">
    <property type="entry name" value="N_methyl_site"/>
</dbReference>
<dbReference type="PANTHER" id="PTHR30093:SF2">
    <property type="entry name" value="TYPE II SECRETION SYSTEM PROTEIN H"/>
    <property type="match status" value="1"/>
</dbReference>
<dbReference type="Pfam" id="PF07596">
    <property type="entry name" value="SBP_bac_10"/>
    <property type="match status" value="1"/>
</dbReference>
<dbReference type="InterPro" id="IPR027558">
    <property type="entry name" value="Pre_pil_HX9DG_C"/>
</dbReference>
<dbReference type="KEGG" id="knv:Pan216_49660"/>
<dbReference type="NCBIfam" id="TIGR04294">
    <property type="entry name" value="pre_pil_HX9DG"/>
    <property type="match status" value="1"/>
</dbReference>
<keyword evidence="1" id="KW-1133">Transmembrane helix</keyword>
<sequence length="363" mass="37739">MRTQKLRGFTLIELLVVIAIIGVLVALLLPAIQQAREAARRSQCKNNMKQLGLAMLNYHDAHKVFPPGIVANTVGTTTTFTGTPTATASSVSGITLILPFLEEKAVWSAYNMDLACTSPANTTAVQTVITGLVCPSNLRGADRIDITGFPEAVGPTDYVLSHGASANLSTASPYRGSIFSSSQRLAQGAFSINSKTPIARMRDGTSNTFLMGEGNGSPDLQASSTIPTFTVVADSIVDQAWAQGFLPDAATGPWGSVFGATGLDASYDANQDLEQPGASTWTPLAPNLGKQRYAIQSISSADTTGSPVAGAIGSAAIGNFRSPHSGVCHFLYADGSIKSISDNIDAVVLAGLSTVAGKEVVEQ</sequence>
<evidence type="ECO:0000256" key="1">
    <source>
        <dbReference type="SAM" id="Phobius"/>
    </source>
</evidence>